<evidence type="ECO:0000313" key="2">
    <source>
        <dbReference type="Proteomes" id="UP000830671"/>
    </source>
</evidence>
<dbReference type="RefSeq" id="XP_049138849.1">
    <property type="nucleotide sequence ID" value="XM_049281706.1"/>
</dbReference>
<name>A0A9Q8SGY9_9PEZI</name>
<sequence>MRKDMWILIMVSIAKVSYFQHRYMQLSCKKDWRSANAPASTFRVRTLMVKLVRRTLMASLRANESPNRLAQNLMAWGTRAELARRTKDRMRWDVLTLRGMRSLFDIHPMVRDIADIAGIARKGQNTDIDKP</sequence>
<proteinExistence type="predicted"/>
<evidence type="ECO:0000313" key="1">
    <source>
        <dbReference type="EMBL" id="UQC77209.1"/>
    </source>
</evidence>
<dbReference type="KEGG" id="clup:CLUP02_02676"/>
<accession>A0A9Q8SGY9</accession>
<dbReference type="AlphaFoldDB" id="A0A9Q8SGY9"/>
<keyword evidence="2" id="KW-1185">Reference proteome</keyword>
<organism evidence="1 2">
    <name type="scientific">Colletotrichum lupini</name>
    <dbReference type="NCBI Taxonomy" id="145971"/>
    <lineage>
        <taxon>Eukaryota</taxon>
        <taxon>Fungi</taxon>
        <taxon>Dikarya</taxon>
        <taxon>Ascomycota</taxon>
        <taxon>Pezizomycotina</taxon>
        <taxon>Sordariomycetes</taxon>
        <taxon>Hypocreomycetidae</taxon>
        <taxon>Glomerellales</taxon>
        <taxon>Glomerellaceae</taxon>
        <taxon>Colletotrichum</taxon>
        <taxon>Colletotrichum acutatum species complex</taxon>
    </lineage>
</organism>
<dbReference type="GeneID" id="73336716"/>
<reference evidence="1" key="1">
    <citation type="journal article" date="2021" name="Mol. Plant Microbe Interact.">
        <title>Complete Genome Sequence of the Plant-Pathogenic Fungus Colletotrichum lupini.</title>
        <authorList>
            <person name="Baroncelli R."/>
            <person name="Pensec F."/>
            <person name="Da Lio D."/>
            <person name="Boufleur T."/>
            <person name="Vicente I."/>
            <person name="Sarrocco S."/>
            <person name="Picot A."/>
            <person name="Baraldi E."/>
            <person name="Sukno S."/>
            <person name="Thon M."/>
            <person name="Le Floch G."/>
        </authorList>
    </citation>
    <scope>NUCLEOTIDE SEQUENCE</scope>
    <source>
        <strain evidence="1">IMI 504893</strain>
    </source>
</reference>
<gene>
    <name evidence="1" type="ORF">CLUP02_02676</name>
</gene>
<dbReference type="Proteomes" id="UP000830671">
    <property type="component" value="Chromosome 2"/>
</dbReference>
<dbReference type="EMBL" id="CP019474">
    <property type="protein sequence ID" value="UQC77209.1"/>
    <property type="molecule type" value="Genomic_DNA"/>
</dbReference>
<protein>
    <submittedName>
        <fullName evidence="1">Uncharacterized protein</fullName>
    </submittedName>
</protein>